<gene>
    <name evidence="1" type="ORF">J2Y00_002117</name>
</gene>
<dbReference type="AlphaFoldDB" id="A0AAE4BMW5"/>
<evidence type="ECO:0000313" key="1">
    <source>
        <dbReference type="EMBL" id="MDR6218554.1"/>
    </source>
</evidence>
<comment type="caution">
    <text evidence="1">The sequence shown here is derived from an EMBL/GenBank/DDBJ whole genome shotgun (WGS) entry which is preliminary data.</text>
</comment>
<sequence length="111" mass="12372">MWHIQIGRPGSRAPMAYNPQPTQADALRVAYKALTEIHGADLNGPLSLDVFRWWRNAPPGDPNGPTPAQYGDTLGIHVLILAVPDSHARRGVPPQQVRLIQCELWDDEARY</sequence>
<dbReference type="EMBL" id="JAVDQK010000004">
    <property type="protein sequence ID" value="MDR6218554.1"/>
    <property type="molecule type" value="Genomic_DNA"/>
</dbReference>
<dbReference type="Proteomes" id="UP001185331">
    <property type="component" value="Unassembled WGS sequence"/>
</dbReference>
<evidence type="ECO:0000313" key="2">
    <source>
        <dbReference type="Proteomes" id="UP001185331"/>
    </source>
</evidence>
<proteinExistence type="predicted"/>
<accession>A0AAE4BMW5</accession>
<name>A0AAE4BMW5_9DEIO</name>
<protein>
    <submittedName>
        <fullName evidence="1">Uncharacterized protein</fullName>
    </submittedName>
</protein>
<dbReference type="RefSeq" id="WP_309855142.1">
    <property type="nucleotide sequence ID" value="NZ_JAVDQJ010000005.1"/>
</dbReference>
<reference evidence="1" key="1">
    <citation type="submission" date="2023-07" db="EMBL/GenBank/DDBJ databases">
        <title>Sorghum-associated microbial communities from plants grown in Nebraska, USA.</title>
        <authorList>
            <person name="Schachtman D."/>
        </authorList>
    </citation>
    <scope>NUCLEOTIDE SEQUENCE</scope>
    <source>
        <strain evidence="1">BE330</strain>
    </source>
</reference>
<organism evidence="1 2">
    <name type="scientific">Deinococcus soli</name>
    <name type="common">ex Cha et al. 2016</name>
    <dbReference type="NCBI Taxonomy" id="1309411"/>
    <lineage>
        <taxon>Bacteria</taxon>
        <taxon>Thermotogati</taxon>
        <taxon>Deinococcota</taxon>
        <taxon>Deinococci</taxon>
        <taxon>Deinococcales</taxon>
        <taxon>Deinococcaceae</taxon>
        <taxon>Deinococcus</taxon>
    </lineage>
</organism>